<gene>
    <name evidence="2" type="ORF">ACFSKX_16330</name>
</gene>
<comment type="caution">
    <text evidence="2">The sequence shown here is derived from an EMBL/GenBank/DDBJ whole genome shotgun (WGS) entry which is preliminary data.</text>
</comment>
<dbReference type="EMBL" id="JBHUJD010000026">
    <property type="protein sequence ID" value="MFD2311997.1"/>
    <property type="molecule type" value="Genomic_DNA"/>
</dbReference>
<feature type="signal peptide" evidence="1">
    <location>
        <begin position="1"/>
        <end position="27"/>
    </location>
</feature>
<dbReference type="Pfam" id="PF04199">
    <property type="entry name" value="Cyclase"/>
    <property type="match status" value="1"/>
</dbReference>
<evidence type="ECO:0000256" key="1">
    <source>
        <dbReference type="SAM" id="SignalP"/>
    </source>
</evidence>
<dbReference type="EC" id="3.5.-.-" evidence="2"/>
<proteinExistence type="predicted"/>
<dbReference type="Gene3D" id="3.50.30.50">
    <property type="entry name" value="Putative cyclase"/>
    <property type="match status" value="1"/>
</dbReference>
<dbReference type="RefSeq" id="WP_265722794.1">
    <property type="nucleotide sequence ID" value="NZ_JAPIVK010000029.1"/>
</dbReference>
<dbReference type="GO" id="GO:0016787">
    <property type="term" value="F:hydrolase activity"/>
    <property type="evidence" value="ECO:0007669"/>
    <property type="project" value="UniProtKB-KW"/>
</dbReference>
<dbReference type="Proteomes" id="UP001597425">
    <property type="component" value="Unassembled WGS sequence"/>
</dbReference>
<evidence type="ECO:0000313" key="2">
    <source>
        <dbReference type="EMBL" id="MFD2311997.1"/>
    </source>
</evidence>
<dbReference type="PANTHER" id="PTHR34861">
    <property type="match status" value="1"/>
</dbReference>
<keyword evidence="2" id="KW-0378">Hydrolase</keyword>
<accession>A0ABW5EFN8</accession>
<evidence type="ECO:0000313" key="3">
    <source>
        <dbReference type="Proteomes" id="UP001597425"/>
    </source>
</evidence>
<dbReference type="InterPro" id="IPR037175">
    <property type="entry name" value="KFase_sf"/>
</dbReference>
<dbReference type="PANTHER" id="PTHR34861:SF10">
    <property type="entry name" value="CYCLASE"/>
    <property type="match status" value="1"/>
</dbReference>
<sequence length="333" mass="36405">MSKISNYRQLKITALLLAGALFAPLLAADTGTEVGKSPWGPEDERGRLNLMTRESQFRILSRISSGKVYDLSVEYYIGMPGVHIAGDPPYRIWMTHTPRGNQIADPMDMGEAMNEHISYSGSAISMYTHSGTHIDALNHFGLNGKIWNGFSADQYQGDRGWTAAGAESIPPIVARGVMIDIATAKNLPQLPDNYRITESDLKEALKQQQMTLEEGDVVLVRTGRMQNYDNAAVYQENYPGLTLGAAKFLAEDAEAMIIGADNIAPEAFPSEVEGNYIPVHTYLLAQQGVPILEVVNMEALARDKVYEFAFIGGSLKLRGADAGPMRPIAIPVD</sequence>
<reference evidence="3" key="1">
    <citation type="journal article" date="2019" name="Int. J. Syst. Evol. Microbiol.">
        <title>The Global Catalogue of Microorganisms (GCM) 10K type strain sequencing project: providing services to taxonomists for standard genome sequencing and annotation.</title>
        <authorList>
            <consortium name="The Broad Institute Genomics Platform"/>
            <consortium name="The Broad Institute Genome Sequencing Center for Infectious Disease"/>
            <person name="Wu L."/>
            <person name="Ma J."/>
        </authorList>
    </citation>
    <scope>NUCLEOTIDE SEQUENCE [LARGE SCALE GENOMIC DNA]</scope>
    <source>
        <strain evidence="3">KCTC 12848</strain>
    </source>
</reference>
<organism evidence="2 3">
    <name type="scientific">Microbulbifer halophilus</name>
    <dbReference type="NCBI Taxonomy" id="453963"/>
    <lineage>
        <taxon>Bacteria</taxon>
        <taxon>Pseudomonadati</taxon>
        <taxon>Pseudomonadota</taxon>
        <taxon>Gammaproteobacteria</taxon>
        <taxon>Cellvibrionales</taxon>
        <taxon>Microbulbiferaceae</taxon>
        <taxon>Microbulbifer</taxon>
    </lineage>
</organism>
<protein>
    <submittedName>
        <fullName evidence="2">Cyclase family protein</fullName>
        <ecNumber evidence="2">3.5.-.-</ecNumber>
    </submittedName>
</protein>
<name>A0ABW5EFN8_9GAMM</name>
<dbReference type="SUPFAM" id="SSF102198">
    <property type="entry name" value="Putative cyclase"/>
    <property type="match status" value="1"/>
</dbReference>
<keyword evidence="3" id="KW-1185">Reference proteome</keyword>
<feature type="chain" id="PRO_5045576375" evidence="1">
    <location>
        <begin position="28"/>
        <end position="333"/>
    </location>
</feature>
<keyword evidence="1" id="KW-0732">Signal</keyword>
<dbReference type="InterPro" id="IPR007325">
    <property type="entry name" value="KFase/CYL"/>
</dbReference>